<evidence type="ECO:0000313" key="2">
    <source>
        <dbReference type="EMBL" id="CAD7244014.1"/>
    </source>
</evidence>
<accession>A0A7R8X4R2</accession>
<feature type="region of interest" description="Disordered" evidence="1">
    <location>
        <begin position="107"/>
        <end position="136"/>
    </location>
</feature>
<organism evidence="2">
    <name type="scientific">Darwinula stevensoni</name>
    <dbReference type="NCBI Taxonomy" id="69355"/>
    <lineage>
        <taxon>Eukaryota</taxon>
        <taxon>Metazoa</taxon>
        <taxon>Ecdysozoa</taxon>
        <taxon>Arthropoda</taxon>
        <taxon>Crustacea</taxon>
        <taxon>Oligostraca</taxon>
        <taxon>Ostracoda</taxon>
        <taxon>Podocopa</taxon>
        <taxon>Podocopida</taxon>
        <taxon>Darwinulocopina</taxon>
        <taxon>Darwinuloidea</taxon>
        <taxon>Darwinulidae</taxon>
        <taxon>Darwinula</taxon>
    </lineage>
</organism>
<dbReference type="AlphaFoldDB" id="A0A7R8X4R2"/>
<evidence type="ECO:0000256" key="1">
    <source>
        <dbReference type="SAM" id="MobiDB-lite"/>
    </source>
</evidence>
<gene>
    <name evidence="2" type="ORF">DSTB1V02_LOCUS3919</name>
</gene>
<keyword evidence="3" id="KW-1185">Reference proteome</keyword>
<protein>
    <submittedName>
        <fullName evidence="2">Uncharacterized protein</fullName>
    </submittedName>
</protein>
<proteinExistence type="predicted"/>
<reference evidence="2" key="1">
    <citation type="submission" date="2020-11" db="EMBL/GenBank/DDBJ databases">
        <authorList>
            <person name="Tran Van P."/>
        </authorList>
    </citation>
    <scope>NUCLEOTIDE SEQUENCE</scope>
</reference>
<name>A0A7R8X4R2_9CRUS</name>
<dbReference type="Proteomes" id="UP000677054">
    <property type="component" value="Unassembled WGS sequence"/>
</dbReference>
<dbReference type="EMBL" id="LR900060">
    <property type="protein sequence ID" value="CAD7244014.1"/>
    <property type="molecule type" value="Genomic_DNA"/>
</dbReference>
<sequence>MECSLVANSHHRHDEHASSLQAKATAEQKDKKTPSKGSSVDATPKPSTKAKDGKGAAEAHSKKEAAPKEKSVEVMKEDGGDEDFWGGQSEETYFSHRRESHEMVAKDGLALPAKDEKATRPESPAVQSEEDYWSHRRESLVEMGAADPPPEANTDDFQDAAMDEIPEDFWDQKRRNSRLEDLDNELDIILEKERNMRKPKDIGDKKKAGMSVKVPLFSVIHRKH</sequence>
<feature type="region of interest" description="Disordered" evidence="1">
    <location>
        <begin position="1"/>
        <end position="88"/>
    </location>
</feature>
<dbReference type="EMBL" id="CAJPEV010000543">
    <property type="protein sequence ID" value="CAG0886313.1"/>
    <property type="molecule type" value="Genomic_DNA"/>
</dbReference>
<evidence type="ECO:0000313" key="3">
    <source>
        <dbReference type="Proteomes" id="UP000677054"/>
    </source>
</evidence>
<feature type="compositionally biased region" description="Basic and acidic residues" evidence="1">
    <location>
        <begin position="49"/>
        <end position="78"/>
    </location>
</feature>